<evidence type="ECO:0000256" key="4">
    <source>
        <dbReference type="ARBA" id="ARBA00022527"/>
    </source>
</evidence>
<sequence>MKPGLRPTPAAVPRSAGTTLLGKYGLGRLLGRGSFAKVYQAVSLADNSIVAVKIIDKSKTVGATLERCIVREIAAMRRLDHHPNILKIHEVMATKSKIYLVVEFAAGGELLAKISRRGRFTETVARRYFQQLVSALKFCHENGVVHRDVKPQNLLLDEQGNLKISDFGLSALPEKLKDELLHTACGTPAYSAPEVMIRRGNRGYDGGKADAWSCGVILFVMLSGFLPFEDRNLAAMYKKIHRREFQIPKWISKPVRFLIYHLLDPNPETRMSIEALMQNPWFKKSLARKQSNESLMQSMKNYRLGKERGIGEMNAFDIISMSSGLDLSGLFETTEKRAERRFTSRATVREVEERVREIGGVLGYEVEAEAVAKGGAIGMGKGRVVVVVEVVEMAVAPVTLTMVEVRVIKGGEEFEELHWRCFEAKLEGFAVPWQMKCNL</sequence>
<dbReference type="Gene3D" id="3.30.200.20">
    <property type="entry name" value="Phosphorylase Kinase, domain 1"/>
    <property type="match status" value="1"/>
</dbReference>
<keyword evidence="5" id="KW-0808">Transferase</keyword>
<dbReference type="GO" id="GO:0007165">
    <property type="term" value="P:signal transduction"/>
    <property type="evidence" value="ECO:0007669"/>
    <property type="project" value="InterPro"/>
</dbReference>
<proteinExistence type="inferred from homology"/>
<dbReference type="Proteomes" id="UP000504609">
    <property type="component" value="Unplaced"/>
</dbReference>
<dbReference type="Gene3D" id="1.10.510.10">
    <property type="entry name" value="Transferase(Phosphotransferase) domain 1"/>
    <property type="match status" value="1"/>
</dbReference>
<evidence type="ECO:0000313" key="17">
    <source>
        <dbReference type="RefSeq" id="XP_022924276.1"/>
    </source>
</evidence>
<dbReference type="EC" id="2.7.11.1" evidence="3"/>
<evidence type="ECO:0000256" key="11">
    <source>
        <dbReference type="ARBA" id="ARBA00048679"/>
    </source>
</evidence>
<dbReference type="KEGG" id="cmos:111431801"/>
<comment type="catalytic activity">
    <reaction evidence="11">
        <text>L-seryl-[protein] + ATP = O-phospho-L-seryl-[protein] + ADP + H(+)</text>
        <dbReference type="Rhea" id="RHEA:17989"/>
        <dbReference type="Rhea" id="RHEA-COMP:9863"/>
        <dbReference type="Rhea" id="RHEA-COMP:11604"/>
        <dbReference type="ChEBI" id="CHEBI:15378"/>
        <dbReference type="ChEBI" id="CHEBI:29999"/>
        <dbReference type="ChEBI" id="CHEBI:30616"/>
        <dbReference type="ChEBI" id="CHEBI:83421"/>
        <dbReference type="ChEBI" id="CHEBI:456216"/>
        <dbReference type="EC" id="2.7.11.1"/>
    </reaction>
</comment>
<keyword evidence="9" id="KW-0464">Manganese</keyword>
<dbReference type="GeneID" id="111431801"/>
<evidence type="ECO:0000256" key="9">
    <source>
        <dbReference type="ARBA" id="ARBA00023211"/>
    </source>
</evidence>
<feature type="binding site" evidence="12">
    <location>
        <position position="53"/>
    </location>
    <ligand>
        <name>ATP</name>
        <dbReference type="ChEBI" id="CHEBI:30616"/>
    </ligand>
</feature>
<dbReference type="RefSeq" id="XP_022924276.1">
    <property type="nucleotide sequence ID" value="XM_023068508.1"/>
</dbReference>
<name>A0A6J1E941_CUCMO</name>
<dbReference type="InterPro" id="IPR000719">
    <property type="entry name" value="Prot_kinase_dom"/>
</dbReference>
<dbReference type="InterPro" id="IPR011009">
    <property type="entry name" value="Kinase-like_dom_sf"/>
</dbReference>
<keyword evidence="16" id="KW-1185">Reference proteome</keyword>
<reference evidence="17" key="1">
    <citation type="submission" date="2025-08" db="UniProtKB">
        <authorList>
            <consortium name="RefSeq"/>
        </authorList>
    </citation>
    <scope>IDENTIFICATION</scope>
    <source>
        <tissue evidence="17">Young leaves</tissue>
    </source>
</reference>
<dbReference type="GO" id="GO:0005524">
    <property type="term" value="F:ATP binding"/>
    <property type="evidence" value="ECO:0007669"/>
    <property type="project" value="UniProtKB-UniRule"/>
</dbReference>
<evidence type="ECO:0000256" key="7">
    <source>
        <dbReference type="ARBA" id="ARBA00022777"/>
    </source>
</evidence>
<accession>A0A6J1E941</accession>
<keyword evidence="6 12" id="KW-0547">Nucleotide-binding</keyword>
<dbReference type="PROSITE" id="PS50816">
    <property type="entry name" value="NAF"/>
    <property type="match status" value="1"/>
</dbReference>
<evidence type="ECO:0000313" key="16">
    <source>
        <dbReference type="Proteomes" id="UP000504609"/>
    </source>
</evidence>
<comment type="catalytic activity">
    <reaction evidence="10">
        <text>L-threonyl-[protein] + ATP = O-phospho-L-threonyl-[protein] + ADP + H(+)</text>
        <dbReference type="Rhea" id="RHEA:46608"/>
        <dbReference type="Rhea" id="RHEA-COMP:11060"/>
        <dbReference type="Rhea" id="RHEA-COMP:11605"/>
        <dbReference type="ChEBI" id="CHEBI:15378"/>
        <dbReference type="ChEBI" id="CHEBI:30013"/>
        <dbReference type="ChEBI" id="CHEBI:30616"/>
        <dbReference type="ChEBI" id="CHEBI:61977"/>
        <dbReference type="ChEBI" id="CHEBI:456216"/>
        <dbReference type="EC" id="2.7.11.1"/>
    </reaction>
</comment>
<dbReference type="Pfam" id="PF03822">
    <property type="entry name" value="NAF"/>
    <property type="match status" value="1"/>
</dbReference>
<organism evidence="16 17">
    <name type="scientific">Cucurbita moschata</name>
    <name type="common">Winter crookneck squash</name>
    <name type="synonym">Cucurbita pepo var. moschata</name>
    <dbReference type="NCBI Taxonomy" id="3662"/>
    <lineage>
        <taxon>Eukaryota</taxon>
        <taxon>Viridiplantae</taxon>
        <taxon>Streptophyta</taxon>
        <taxon>Embryophyta</taxon>
        <taxon>Tracheophyta</taxon>
        <taxon>Spermatophyta</taxon>
        <taxon>Magnoliopsida</taxon>
        <taxon>eudicotyledons</taxon>
        <taxon>Gunneridae</taxon>
        <taxon>Pentapetalae</taxon>
        <taxon>rosids</taxon>
        <taxon>fabids</taxon>
        <taxon>Cucurbitales</taxon>
        <taxon>Cucurbitaceae</taxon>
        <taxon>Cucurbiteae</taxon>
        <taxon>Cucurbita</taxon>
    </lineage>
</organism>
<dbReference type="InterPro" id="IPR004041">
    <property type="entry name" value="NAF_dom"/>
</dbReference>
<comment type="cofactor">
    <cofactor evidence="1">
        <name>Mn(2+)</name>
        <dbReference type="ChEBI" id="CHEBI:29035"/>
    </cofactor>
</comment>
<dbReference type="PANTHER" id="PTHR43895:SF33">
    <property type="entry name" value="PROTEIN KINASE DOMAIN-CONTAINING PROTEIN"/>
    <property type="match status" value="1"/>
</dbReference>
<evidence type="ECO:0000256" key="10">
    <source>
        <dbReference type="ARBA" id="ARBA00047899"/>
    </source>
</evidence>
<dbReference type="AlphaFoldDB" id="A0A6J1E941"/>
<evidence type="ECO:0000256" key="1">
    <source>
        <dbReference type="ARBA" id="ARBA00001936"/>
    </source>
</evidence>
<dbReference type="InterPro" id="IPR018451">
    <property type="entry name" value="NAF/FISL_domain"/>
</dbReference>
<dbReference type="Gene3D" id="3.30.310.80">
    <property type="entry name" value="Kinase associated domain 1, KA1"/>
    <property type="match status" value="1"/>
</dbReference>
<evidence type="ECO:0000256" key="3">
    <source>
        <dbReference type="ARBA" id="ARBA00012513"/>
    </source>
</evidence>
<comment type="similarity">
    <text evidence="2">Belongs to the protein kinase superfamily. CAMK Ser/Thr protein kinase family. SNF1 subfamily.</text>
</comment>
<feature type="domain" description="NAF" evidence="15">
    <location>
        <begin position="308"/>
        <end position="332"/>
    </location>
</feature>
<dbReference type="SUPFAM" id="SSF56112">
    <property type="entry name" value="Protein kinase-like (PK-like)"/>
    <property type="match status" value="1"/>
</dbReference>
<dbReference type="SMART" id="SM00220">
    <property type="entry name" value="S_TKc"/>
    <property type="match status" value="1"/>
</dbReference>
<feature type="domain" description="Protein kinase" evidence="14">
    <location>
        <begin position="24"/>
        <end position="282"/>
    </location>
</feature>
<evidence type="ECO:0000256" key="5">
    <source>
        <dbReference type="ARBA" id="ARBA00022679"/>
    </source>
</evidence>
<protein>
    <recommendedName>
        <fullName evidence="3">non-specific serine/threonine protein kinase</fullName>
        <ecNumber evidence="3">2.7.11.1</ecNumber>
    </recommendedName>
</protein>
<evidence type="ECO:0000256" key="8">
    <source>
        <dbReference type="ARBA" id="ARBA00022840"/>
    </source>
</evidence>
<dbReference type="FunFam" id="1.10.510.10:FF:000653">
    <property type="entry name" value="Non-specific serine/threonine protein kinase"/>
    <property type="match status" value="1"/>
</dbReference>
<evidence type="ECO:0000256" key="2">
    <source>
        <dbReference type="ARBA" id="ARBA00006234"/>
    </source>
</evidence>
<dbReference type="InterPro" id="IPR017441">
    <property type="entry name" value="Protein_kinase_ATP_BS"/>
</dbReference>
<evidence type="ECO:0000256" key="13">
    <source>
        <dbReference type="RuleBase" id="RU000304"/>
    </source>
</evidence>
<dbReference type="InterPro" id="IPR008271">
    <property type="entry name" value="Ser/Thr_kinase_AS"/>
</dbReference>
<dbReference type="PROSITE" id="PS00108">
    <property type="entry name" value="PROTEIN_KINASE_ST"/>
    <property type="match status" value="1"/>
</dbReference>
<evidence type="ECO:0000259" key="15">
    <source>
        <dbReference type="PROSITE" id="PS50816"/>
    </source>
</evidence>
<dbReference type="PANTHER" id="PTHR43895">
    <property type="entry name" value="CALCIUM/CALMODULIN-DEPENDENT PROTEIN KINASE KINASE-RELATED"/>
    <property type="match status" value="1"/>
</dbReference>
<evidence type="ECO:0000259" key="14">
    <source>
        <dbReference type="PROSITE" id="PS50011"/>
    </source>
</evidence>
<dbReference type="Pfam" id="PF00069">
    <property type="entry name" value="Pkinase"/>
    <property type="match status" value="1"/>
</dbReference>
<dbReference type="FunFam" id="3.30.200.20:FF:000627">
    <property type="entry name" value="Non-specific serine/threonine protein kinase"/>
    <property type="match status" value="1"/>
</dbReference>
<keyword evidence="8 12" id="KW-0067">ATP-binding</keyword>
<evidence type="ECO:0000256" key="12">
    <source>
        <dbReference type="PROSITE-ProRule" id="PRU10141"/>
    </source>
</evidence>
<gene>
    <name evidence="17" type="primary">LOC111431801</name>
</gene>
<keyword evidence="4 13" id="KW-0723">Serine/threonine-protein kinase</keyword>
<dbReference type="PROSITE" id="PS00107">
    <property type="entry name" value="PROTEIN_KINASE_ATP"/>
    <property type="match status" value="1"/>
</dbReference>
<evidence type="ECO:0000256" key="6">
    <source>
        <dbReference type="ARBA" id="ARBA00022741"/>
    </source>
</evidence>
<dbReference type="PROSITE" id="PS50011">
    <property type="entry name" value="PROTEIN_KINASE_DOM"/>
    <property type="match status" value="1"/>
</dbReference>
<dbReference type="GO" id="GO:0004674">
    <property type="term" value="F:protein serine/threonine kinase activity"/>
    <property type="evidence" value="ECO:0007669"/>
    <property type="project" value="UniProtKB-KW"/>
</dbReference>
<keyword evidence="7" id="KW-0418">Kinase</keyword>